<keyword evidence="3" id="KW-1185">Reference proteome</keyword>
<protein>
    <submittedName>
        <fullName evidence="2">Glycosyl transferase family 2</fullName>
    </submittedName>
</protein>
<dbReference type="GO" id="GO:0016740">
    <property type="term" value="F:transferase activity"/>
    <property type="evidence" value="ECO:0007669"/>
    <property type="project" value="UniProtKB-KW"/>
</dbReference>
<accession>A0A4Q7YXS3</accession>
<dbReference type="SUPFAM" id="SSF53448">
    <property type="entry name" value="Nucleotide-diphospho-sugar transferases"/>
    <property type="match status" value="1"/>
</dbReference>
<name>A0A4Q7YXS3_9BACT</name>
<dbReference type="Proteomes" id="UP000292958">
    <property type="component" value="Unassembled WGS sequence"/>
</dbReference>
<feature type="domain" description="Glycosyltransferase 2-like" evidence="1">
    <location>
        <begin position="17"/>
        <end position="172"/>
    </location>
</feature>
<dbReference type="OrthoDB" id="107244at2"/>
<gene>
    <name evidence="2" type="ORF">BDD14_4357</name>
</gene>
<sequence length="321" mass="35833">MGARMSYLEKTGLPALTVVIPVYNGENFLRETLESVLAQSYPAVEIIVVNDGSTDQTLFVANEFGDRIRVLDRENAGVSASRNAGISTASTDWVALVDHDDLWEKEHLANLARAIARNPEADVCYTGGRELIPDPVTGVFHPGELMPFPPEVELPRMLMERCAFIPSATALRRSAVLAAGGFDSRYVNLQDWELWLRLFHRGAKFIHTPEPTLLYRVHPASRTHKALQTLKHSVAVVEQHVLPHLSALERATRGRCIISRLEGEAAILLRQNGSPGALALMLRSIVRHPFHEPRRYKIAAHMLLRGYPKDAQRLLPPRDAQ</sequence>
<dbReference type="InterPro" id="IPR050834">
    <property type="entry name" value="Glycosyltransf_2"/>
</dbReference>
<evidence type="ECO:0000313" key="3">
    <source>
        <dbReference type="Proteomes" id="UP000292958"/>
    </source>
</evidence>
<proteinExistence type="predicted"/>
<reference evidence="2 3" key="1">
    <citation type="submission" date="2019-02" db="EMBL/GenBank/DDBJ databases">
        <title>Genomic Encyclopedia of Archaeal and Bacterial Type Strains, Phase II (KMG-II): from individual species to whole genera.</title>
        <authorList>
            <person name="Goeker M."/>
        </authorList>
    </citation>
    <scope>NUCLEOTIDE SEQUENCE [LARGE SCALE GENOMIC DNA]</scope>
    <source>
        <strain evidence="2 3">DSM 18101</strain>
    </source>
</reference>
<evidence type="ECO:0000259" key="1">
    <source>
        <dbReference type="Pfam" id="PF00535"/>
    </source>
</evidence>
<dbReference type="PANTHER" id="PTHR43685:SF2">
    <property type="entry name" value="GLYCOSYLTRANSFERASE 2-LIKE DOMAIN-CONTAINING PROTEIN"/>
    <property type="match status" value="1"/>
</dbReference>
<comment type="caution">
    <text evidence="2">The sequence shown here is derived from an EMBL/GenBank/DDBJ whole genome shotgun (WGS) entry which is preliminary data.</text>
</comment>
<evidence type="ECO:0000313" key="2">
    <source>
        <dbReference type="EMBL" id="RZU42762.1"/>
    </source>
</evidence>
<dbReference type="RefSeq" id="WP_130420806.1">
    <property type="nucleotide sequence ID" value="NZ_SHKW01000001.1"/>
</dbReference>
<dbReference type="AlphaFoldDB" id="A0A4Q7YXS3"/>
<dbReference type="PANTHER" id="PTHR43685">
    <property type="entry name" value="GLYCOSYLTRANSFERASE"/>
    <property type="match status" value="1"/>
</dbReference>
<dbReference type="EMBL" id="SHKW01000001">
    <property type="protein sequence ID" value="RZU42762.1"/>
    <property type="molecule type" value="Genomic_DNA"/>
</dbReference>
<keyword evidence="2" id="KW-0808">Transferase</keyword>
<dbReference type="InterPro" id="IPR029044">
    <property type="entry name" value="Nucleotide-diphossugar_trans"/>
</dbReference>
<dbReference type="Pfam" id="PF00535">
    <property type="entry name" value="Glycos_transf_2"/>
    <property type="match status" value="1"/>
</dbReference>
<organism evidence="2 3">
    <name type="scientific">Edaphobacter modestus</name>
    <dbReference type="NCBI Taxonomy" id="388466"/>
    <lineage>
        <taxon>Bacteria</taxon>
        <taxon>Pseudomonadati</taxon>
        <taxon>Acidobacteriota</taxon>
        <taxon>Terriglobia</taxon>
        <taxon>Terriglobales</taxon>
        <taxon>Acidobacteriaceae</taxon>
        <taxon>Edaphobacter</taxon>
    </lineage>
</organism>
<dbReference type="InterPro" id="IPR001173">
    <property type="entry name" value="Glyco_trans_2-like"/>
</dbReference>
<dbReference type="Gene3D" id="3.90.550.10">
    <property type="entry name" value="Spore Coat Polysaccharide Biosynthesis Protein SpsA, Chain A"/>
    <property type="match status" value="1"/>
</dbReference>